<reference evidence="2 3" key="1">
    <citation type="submission" date="2023-03" db="EMBL/GenBank/DDBJ databases">
        <title>High-quality genome of Scylla paramamosain provides insights in environmental adaptation.</title>
        <authorList>
            <person name="Zhang L."/>
        </authorList>
    </citation>
    <scope>NUCLEOTIDE SEQUENCE [LARGE SCALE GENOMIC DNA]</scope>
    <source>
        <strain evidence="2">LZ_2023a</strain>
        <tissue evidence="2">Muscle</tissue>
    </source>
</reference>
<proteinExistence type="predicted"/>
<sequence>MTAAASTPEAPHLSVVTWSEWRRPWELSTRSSHSRGAPPSPTASLRPPRPRWRPQHSSGTCGRPPAQGGTSVSLARRSSSDPRNGTEVTKGRALLCIMYDVCNLVSQVRYRANHQRHLCIREPHRQSCGCPSTGGWEQD</sequence>
<accession>A0AAW0V586</accession>
<feature type="region of interest" description="Disordered" evidence="1">
    <location>
        <begin position="27"/>
        <end position="88"/>
    </location>
</feature>
<organism evidence="2 3">
    <name type="scientific">Scylla paramamosain</name>
    <name type="common">Mud crab</name>
    <dbReference type="NCBI Taxonomy" id="85552"/>
    <lineage>
        <taxon>Eukaryota</taxon>
        <taxon>Metazoa</taxon>
        <taxon>Ecdysozoa</taxon>
        <taxon>Arthropoda</taxon>
        <taxon>Crustacea</taxon>
        <taxon>Multicrustacea</taxon>
        <taxon>Malacostraca</taxon>
        <taxon>Eumalacostraca</taxon>
        <taxon>Eucarida</taxon>
        <taxon>Decapoda</taxon>
        <taxon>Pleocyemata</taxon>
        <taxon>Brachyura</taxon>
        <taxon>Eubrachyura</taxon>
        <taxon>Portunoidea</taxon>
        <taxon>Portunidae</taxon>
        <taxon>Portuninae</taxon>
        <taxon>Scylla</taxon>
    </lineage>
</organism>
<evidence type="ECO:0000313" key="2">
    <source>
        <dbReference type="EMBL" id="KAK8405782.1"/>
    </source>
</evidence>
<evidence type="ECO:0000256" key="1">
    <source>
        <dbReference type="SAM" id="MobiDB-lite"/>
    </source>
</evidence>
<gene>
    <name evidence="2" type="ORF">O3P69_001932</name>
</gene>
<keyword evidence="3" id="KW-1185">Reference proteome</keyword>
<dbReference type="EMBL" id="JARAKH010000003">
    <property type="protein sequence ID" value="KAK8405782.1"/>
    <property type="molecule type" value="Genomic_DNA"/>
</dbReference>
<name>A0AAW0V586_SCYPA</name>
<dbReference type="AlphaFoldDB" id="A0AAW0V586"/>
<comment type="caution">
    <text evidence="2">The sequence shown here is derived from an EMBL/GenBank/DDBJ whole genome shotgun (WGS) entry which is preliminary data.</text>
</comment>
<evidence type="ECO:0000313" key="3">
    <source>
        <dbReference type="Proteomes" id="UP001487740"/>
    </source>
</evidence>
<feature type="compositionally biased region" description="Polar residues" evidence="1">
    <location>
        <begin position="68"/>
        <end position="87"/>
    </location>
</feature>
<dbReference type="Proteomes" id="UP001487740">
    <property type="component" value="Unassembled WGS sequence"/>
</dbReference>
<protein>
    <submittedName>
        <fullName evidence="2">Uncharacterized protein</fullName>
    </submittedName>
</protein>